<dbReference type="Proteomes" id="UP001138500">
    <property type="component" value="Unassembled WGS sequence"/>
</dbReference>
<organism evidence="2 3">
    <name type="scientific">Teratosphaeria destructans</name>
    <dbReference type="NCBI Taxonomy" id="418781"/>
    <lineage>
        <taxon>Eukaryota</taxon>
        <taxon>Fungi</taxon>
        <taxon>Dikarya</taxon>
        <taxon>Ascomycota</taxon>
        <taxon>Pezizomycotina</taxon>
        <taxon>Dothideomycetes</taxon>
        <taxon>Dothideomycetidae</taxon>
        <taxon>Mycosphaerellales</taxon>
        <taxon>Teratosphaeriaceae</taxon>
        <taxon>Teratosphaeria</taxon>
    </lineage>
</organism>
<comment type="caution">
    <text evidence="2">The sequence shown here is derived from an EMBL/GenBank/DDBJ whole genome shotgun (WGS) entry which is preliminary data.</text>
</comment>
<feature type="compositionally biased region" description="Polar residues" evidence="1">
    <location>
        <begin position="8"/>
        <end position="18"/>
    </location>
</feature>
<accession>A0A9W7SK49</accession>
<evidence type="ECO:0000256" key="1">
    <source>
        <dbReference type="SAM" id="MobiDB-lite"/>
    </source>
</evidence>
<reference evidence="2 3" key="2">
    <citation type="journal article" date="2021" name="Curr. Genet.">
        <title>Genetic response to nitrogen starvation in the aggressive Eucalyptus foliar pathogen Teratosphaeria destructans.</title>
        <authorList>
            <person name="Havenga M."/>
            <person name="Wingfield B.D."/>
            <person name="Wingfield M.J."/>
            <person name="Dreyer L.L."/>
            <person name="Roets F."/>
            <person name="Aylward J."/>
        </authorList>
    </citation>
    <scope>NUCLEOTIDE SEQUENCE [LARGE SCALE GENOMIC DNA]</scope>
    <source>
        <strain evidence="2">CMW44962</strain>
    </source>
</reference>
<evidence type="ECO:0000313" key="2">
    <source>
        <dbReference type="EMBL" id="KAH9818548.1"/>
    </source>
</evidence>
<name>A0A9W7SK49_9PEZI</name>
<protein>
    <submittedName>
        <fullName evidence="2">Uncharacterized protein</fullName>
    </submittedName>
</protein>
<evidence type="ECO:0000313" key="3">
    <source>
        <dbReference type="Proteomes" id="UP001138500"/>
    </source>
</evidence>
<keyword evidence="3" id="KW-1185">Reference proteome</keyword>
<dbReference type="EMBL" id="RIBY02002345">
    <property type="protein sequence ID" value="KAH9818548.1"/>
    <property type="molecule type" value="Genomic_DNA"/>
</dbReference>
<gene>
    <name evidence="2" type="ORF">Tdes44962_MAKER05313</name>
</gene>
<proteinExistence type="predicted"/>
<sequence length="70" mass="7367">MLKLPRPRQQSDSGSSKASMIAEGCDSAAILILEELQIQQRAIATWEAREDGVPAALALVACGESVNGTI</sequence>
<dbReference type="AlphaFoldDB" id="A0A9W7SK49"/>
<feature type="region of interest" description="Disordered" evidence="1">
    <location>
        <begin position="1"/>
        <end position="20"/>
    </location>
</feature>
<reference evidence="2 3" key="1">
    <citation type="journal article" date="2018" name="IMA Fungus">
        <title>IMA Genome-F 10: Nine draft genome sequences of Claviceps purpurea s.lat., including C. arundinis, C. humidiphila, and C. cf. spartinae, pseudomolecules for the pitch canker pathogen Fusarium circinatum, draft genome of Davidsoniella eucalypti, Grosmannia galeiformis, Quambalaria eucalypti, and Teratosphaeria destructans.</title>
        <authorList>
            <person name="Wingfield B.D."/>
            <person name="Liu M."/>
            <person name="Nguyen H.D."/>
            <person name="Lane F.A."/>
            <person name="Morgan S.W."/>
            <person name="De Vos L."/>
            <person name="Wilken P.M."/>
            <person name="Duong T.A."/>
            <person name="Aylward J."/>
            <person name="Coetzee M.P."/>
            <person name="Dadej K."/>
            <person name="De Beer Z.W."/>
            <person name="Findlay W."/>
            <person name="Havenga M."/>
            <person name="Kolarik M."/>
            <person name="Menzies J.G."/>
            <person name="Naidoo K."/>
            <person name="Pochopski O."/>
            <person name="Shoukouhi P."/>
            <person name="Santana Q.C."/>
            <person name="Seifert K.A."/>
            <person name="Soal N."/>
            <person name="Steenkamp E.T."/>
            <person name="Tatham C.T."/>
            <person name="van der Nest M.A."/>
            <person name="Wingfield M.J."/>
        </authorList>
    </citation>
    <scope>NUCLEOTIDE SEQUENCE [LARGE SCALE GENOMIC DNA]</scope>
    <source>
        <strain evidence="2">CMW44962</strain>
    </source>
</reference>